<reference evidence="1" key="1">
    <citation type="submission" date="2022-08" db="EMBL/GenBank/DDBJ databases">
        <authorList>
            <person name="Tistechok S."/>
            <person name="Samborskyy M."/>
            <person name="Roman I."/>
        </authorList>
    </citation>
    <scope>NUCLEOTIDE SEQUENCE</scope>
    <source>
        <strain evidence="1">DSM 103496</strain>
    </source>
</reference>
<evidence type="ECO:0000313" key="2">
    <source>
        <dbReference type="Proteomes" id="UP001141259"/>
    </source>
</evidence>
<proteinExistence type="predicted"/>
<dbReference type="InterPro" id="IPR023393">
    <property type="entry name" value="START-like_dom_sf"/>
</dbReference>
<keyword evidence="2" id="KW-1185">Reference proteome</keyword>
<comment type="caution">
    <text evidence="1">The sequence shown here is derived from an EMBL/GenBank/DDBJ whole genome shotgun (WGS) entry which is preliminary data.</text>
</comment>
<dbReference type="RefSeq" id="WP_259627329.1">
    <property type="nucleotide sequence ID" value="NZ_JANYMP010000020.1"/>
</dbReference>
<name>A0A9X3AI02_9PSEU</name>
<evidence type="ECO:0000313" key="1">
    <source>
        <dbReference type="EMBL" id="MCS7481846.1"/>
    </source>
</evidence>
<accession>A0A9X3AI02</accession>
<dbReference type="SUPFAM" id="SSF55961">
    <property type="entry name" value="Bet v1-like"/>
    <property type="match status" value="1"/>
</dbReference>
<gene>
    <name evidence="1" type="ORF">NZH93_33750</name>
</gene>
<dbReference type="AlphaFoldDB" id="A0A9X3AI02"/>
<dbReference type="Gene3D" id="3.30.530.20">
    <property type="match status" value="1"/>
</dbReference>
<dbReference type="Pfam" id="PF10604">
    <property type="entry name" value="Polyketide_cyc2"/>
    <property type="match status" value="1"/>
</dbReference>
<protein>
    <submittedName>
        <fullName evidence="1">SRPBCC family protein</fullName>
    </submittedName>
</protein>
<dbReference type="Proteomes" id="UP001141259">
    <property type="component" value="Unassembled WGS sequence"/>
</dbReference>
<dbReference type="EMBL" id="JANYMP010000020">
    <property type="protein sequence ID" value="MCS7481846.1"/>
    <property type="molecule type" value="Genomic_DNA"/>
</dbReference>
<sequence length="159" mass="17741">MSAEAVIPVIEVVRSGQVGASPERVWHVVAKPERAPEWLNSAESVEVISGAGCGQRWRQYSRWGKRRSEVDVEIVEYRRPLVLAWRHLAERLDGKPAPVFAASTVFRIELEPSGEGTLVRLRSVQEPASAVRGLLIKLFGSKEIARGMERSLVRLADVF</sequence>
<organism evidence="1 2">
    <name type="scientific">Umezawaea endophytica</name>
    <dbReference type="NCBI Taxonomy" id="1654476"/>
    <lineage>
        <taxon>Bacteria</taxon>
        <taxon>Bacillati</taxon>
        <taxon>Actinomycetota</taxon>
        <taxon>Actinomycetes</taxon>
        <taxon>Pseudonocardiales</taxon>
        <taxon>Pseudonocardiaceae</taxon>
        <taxon>Umezawaea</taxon>
    </lineage>
</organism>
<dbReference type="InterPro" id="IPR019587">
    <property type="entry name" value="Polyketide_cyclase/dehydratase"/>
</dbReference>